<organism evidence="7 8">
    <name type="scientific">Scylla paramamosain</name>
    <name type="common">Mud crab</name>
    <dbReference type="NCBI Taxonomy" id="85552"/>
    <lineage>
        <taxon>Eukaryota</taxon>
        <taxon>Metazoa</taxon>
        <taxon>Ecdysozoa</taxon>
        <taxon>Arthropoda</taxon>
        <taxon>Crustacea</taxon>
        <taxon>Multicrustacea</taxon>
        <taxon>Malacostraca</taxon>
        <taxon>Eumalacostraca</taxon>
        <taxon>Eucarida</taxon>
        <taxon>Decapoda</taxon>
        <taxon>Pleocyemata</taxon>
        <taxon>Brachyura</taxon>
        <taxon>Eubrachyura</taxon>
        <taxon>Portunoidea</taxon>
        <taxon>Portunidae</taxon>
        <taxon>Portuninae</taxon>
        <taxon>Scylla</taxon>
    </lineage>
</organism>
<feature type="compositionally biased region" description="Acidic residues" evidence="5">
    <location>
        <begin position="44"/>
        <end position="57"/>
    </location>
</feature>
<feature type="domain" description="RING-type" evidence="6">
    <location>
        <begin position="293"/>
        <end position="338"/>
    </location>
</feature>
<proteinExistence type="predicted"/>
<keyword evidence="8" id="KW-1185">Reference proteome</keyword>
<dbReference type="InterPro" id="IPR001841">
    <property type="entry name" value="Znf_RING"/>
</dbReference>
<protein>
    <recommendedName>
        <fullName evidence="6">RING-type domain-containing protein</fullName>
    </recommendedName>
</protein>
<feature type="compositionally biased region" description="Basic and acidic residues" evidence="5">
    <location>
        <begin position="218"/>
        <end position="229"/>
    </location>
</feature>
<accession>A0AAW0UJI4</accession>
<dbReference type="PANTHER" id="PTHR23041">
    <property type="entry name" value="RING FINGER DOMAIN-CONTAINING"/>
    <property type="match status" value="1"/>
</dbReference>
<feature type="compositionally biased region" description="Basic and acidic residues" evidence="5">
    <location>
        <begin position="186"/>
        <end position="201"/>
    </location>
</feature>
<dbReference type="GO" id="GO:0008270">
    <property type="term" value="F:zinc ion binding"/>
    <property type="evidence" value="ECO:0007669"/>
    <property type="project" value="UniProtKB-KW"/>
</dbReference>
<evidence type="ECO:0000256" key="3">
    <source>
        <dbReference type="ARBA" id="ARBA00022833"/>
    </source>
</evidence>
<keyword evidence="2 4" id="KW-0863">Zinc-finger</keyword>
<dbReference type="PROSITE" id="PS50089">
    <property type="entry name" value="ZF_RING_2"/>
    <property type="match status" value="1"/>
</dbReference>
<dbReference type="InterPro" id="IPR013083">
    <property type="entry name" value="Znf_RING/FYVE/PHD"/>
</dbReference>
<evidence type="ECO:0000256" key="4">
    <source>
        <dbReference type="PROSITE-ProRule" id="PRU00175"/>
    </source>
</evidence>
<evidence type="ECO:0000259" key="6">
    <source>
        <dbReference type="PROSITE" id="PS50089"/>
    </source>
</evidence>
<dbReference type="EMBL" id="JARAKH010000012">
    <property type="protein sequence ID" value="KAK8399141.1"/>
    <property type="molecule type" value="Genomic_DNA"/>
</dbReference>
<evidence type="ECO:0000256" key="5">
    <source>
        <dbReference type="SAM" id="MobiDB-lite"/>
    </source>
</evidence>
<dbReference type="InterPro" id="IPR017907">
    <property type="entry name" value="Znf_RING_CS"/>
</dbReference>
<reference evidence="7 8" key="1">
    <citation type="submission" date="2023-03" db="EMBL/GenBank/DDBJ databases">
        <title>High-quality genome of Scylla paramamosain provides insights in environmental adaptation.</title>
        <authorList>
            <person name="Zhang L."/>
        </authorList>
    </citation>
    <scope>NUCLEOTIDE SEQUENCE [LARGE SCALE GENOMIC DNA]</scope>
    <source>
        <strain evidence="7">LZ_2023a</strain>
        <tissue evidence="7">Muscle</tissue>
    </source>
</reference>
<sequence>MGNMLELPLLHPLTTGSVATTLDTLQDTTTPPVNSDLPHMPPSPEEEEEEEEAEQEVVDLESYQPCVVDLTHEDEDDVDVVAVVPREQSIIYLGTEQRRSNRRRNTSNTTAPPPALEDLTRPDQQQHSIFESGGGDGGGNTREEEGIVLGGERQNNWLMDAPSIDFQNPNLVFGNLLDDYSLEGGDSHVPRRLNPLREFRPSHRRQGSRSRSPQISDYSREVTRTPEIVQDVHEMQSEVEGRRSPSHHNITQVPLVHNAVQIVAQEHNQKVAQITAPLPPPSPPPREQPIVSCLVCLDSAGTIKETSRTLCSTVCGHVFCSTCLEEAVKRKKQCPVCRKKLTKKQYHPLFI</sequence>
<keyword evidence="3" id="KW-0862">Zinc</keyword>
<name>A0AAW0UJI4_SCYPA</name>
<dbReference type="Pfam" id="PF13639">
    <property type="entry name" value="zf-RING_2"/>
    <property type="match status" value="1"/>
</dbReference>
<dbReference type="Gene3D" id="3.30.40.10">
    <property type="entry name" value="Zinc/RING finger domain, C3HC4 (zinc finger)"/>
    <property type="match status" value="1"/>
</dbReference>
<evidence type="ECO:0000313" key="8">
    <source>
        <dbReference type="Proteomes" id="UP001487740"/>
    </source>
</evidence>
<feature type="region of interest" description="Disordered" evidence="5">
    <location>
        <begin position="25"/>
        <end position="57"/>
    </location>
</feature>
<evidence type="ECO:0000313" key="7">
    <source>
        <dbReference type="EMBL" id="KAK8399141.1"/>
    </source>
</evidence>
<feature type="region of interest" description="Disordered" evidence="5">
    <location>
        <begin position="94"/>
        <end position="144"/>
    </location>
</feature>
<evidence type="ECO:0000256" key="1">
    <source>
        <dbReference type="ARBA" id="ARBA00022723"/>
    </source>
</evidence>
<dbReference type="Proteomes" id="UP001487740">
    <property type="component" value="Unassembled WGS sequence"/>
</dbReference>
<evidence type="ECO:0000256" key="2">
    <source>
        <dbReference type="ARBA" id="ARBA00022771"/>
    </source>
</evidence>
<dbReference type="SMART" id="SM00184">
    <property type="entry name" value="RING"/>
    <property type="match status" value="1"/>
</dbReference>
<comment type="caution">
    <text evidence="7">The sequence shown here is derived from an EMBL/GenBank/DDBJ whole genome shotgun (WGS) entry which is preliminary data.</text>
</comment>
<dbReference type="InterPro" id="IPR047134">
    <property type="entry name" value="RNF4"/>
</dbReference>
<dbReference type="AlphaFoldDB" id="A0AAW0UJI4"/>
<keyword evidence="1" id="KW-0479">Metal-binding</keyword>
<feature type="region of interest" description="Disordered" evidence="5">
    <location>
        <begin position="186"/>
        <end position="229"/>
    </location>
</feature>
<dbReference type="PROSITE" id="PS00518">
    <property type="entry name" value="ZF_RING_1"/>
    <property type="match status" value="1"/>
</dbReference>
<dbReference type="PANTHER" id="PTHR23041:SF78">
    <property type="entry name" value="E3 UBIQUITIN-PROTEIN LIGASE RNF4"/>
    <property type="match status" value="1"/>
</dbReference>
<dbReference type="SUPFAM" id="SSF57850">
    <property type="entry name" value="RING/U-box"/>
    <property type="match status" value="1"/>
</dbReference>
<gene>
    <name evidence="7" type="ORF">O3P69_004308</name>
</gene>